<evidence type="ECO:0000313" key="2">
    <source>
        <dbReference type="EMBL" id="KAL0166751.1"/>
    </source>
</evidence>
<reference evidence="2 3" key="1">
    <citation type="submission" date="2024-05" db="EMBL/GenBank/DDBJ databases">
        <title>Genome sequencing and assembly of Indian major carp, Cirrhinus mrigala (Hamilton, 1822).</title>
        <authorList>
            <person name="Mohindra V."/>
            <person name="Chowdhury L.M."/>
            <person name="Lal K."/>
            <person name="Jena J.K."/>
        </authorList>
    </citation>
    <scope>NUCLEOTIDE SEQUENCE [LARGE SCALE GENOMIC DNA]</scope>
    <source>
        <strain evidence="2">CM1030</strain>
        <tissue evidence="2">Blood</tissue>
    </source>
</reference>
<dbReference type="AlphaFoldDB" id="A0ABD0NZN3"/>
<protein>
    <submittedName>
        <fullName evidence="2">Uncharacterized protein</fullName>
    </submittedName>
</protein>
<sequence length="81" mass="8927">MQVCFPKATVSQAILFSGTVEDFTQQFSAVQKQMEALKHILPWRDTPNTKSQRARSSSARCRGCPSVATTPAPPTQETSKE</sequence>
<dbReference type="Proteomes" id="UP001529510">
    <property type="component" value="Unassembled WGS sequence"/>
</dbReference>
<feature type="region of interest" description="Disordered" evidence="1">
    <location>
        <begin position="41"/>
        <end position="81"/>
    </location>
</feature>
<evidence type="ECO:0000256" key="1">
    <source>
        <dbReference type="SAM" id="MobiDB-lite"/>
    </source>
</evidence>
<dbReference type="EMBL" id="JAMKFB020000019">
    <property type="protein sequence ID" value="KAL0166751.1"/>
    <property type="molecule type" value="Genomic_DNA"/>
</dbReference>
<organism evidence="2 3">
    <name type="scientific">Cirrhinus mrigala</name>
    <name type="common">Mrigala</name>
    <dbReference type="NCBI Taxonomy" id="683832"/>
    <lineage>
        <taxon>Eukaryota</taxon>
        <taxon>Metazoa</taxon>
        <taxon>Chordata</taxon>
        <taxon>Craniata</taxon>
        <taxon>Vertebrata</taxon>
        <taxon>Euteleostomi</taxon>
        <taxon>Actinopterygii</taxon>
        <taxon>Neopterygii</taxon>
        <taxon>Teleostei</taxon>
        <taxon>Ostariophysi</taxon>
        <taxon>Cypriniformes</taxon>
        <taxon>Cyprinidae</taxon>
        <taxon>Labeoninae</taxon>
        <taxon>Labeonini</taxon>
        <taxon>Cirrhinus</taxon>
    </lineage>
</organism>
<proteinExistence type="predicted"/>
<evidence type="ECO:0000313" key="3">
    <source>
        <dbReference type="Proteomes" id="UP001529510"/>
    </source>
</evidence>
<comment type="caution">
    <text evidence="2">The sequence shown here is derived from an EMBL/GenBank/DDBJ whole genome shotgun (WGS) entry which is preliminary data.</text>
</comment>
<keyword evidence="3" id="KW-1185">Reference proteome</keyword>
<gene>
    <name evidence="2" type="ORF">M9458_038595</name>
</gene>
<accession>A0ABD0NZN3</accession>
<name>A0ABD0NZN3_CIRMR</name>
<feature type="non-terminal residue" evidence="2">
    <location>
        <position position="81"/>
    </location>
</feature>